<reference evidence="1 2" key="1">
    <citation type="journal article" date="2013" name="Genome Announc.">
        <title>Draft Genome Sequence of Strain X47-2AL, a Feline Helicobacter pylori Isolate.</title>
        <authorList>
            <person name="Veyrier F.J."/>
            <person name="Ecobichon C."/>
            <person name="Boneca I.G."/>
        </authorList>
    </citation>
    <scope>NUCLEOTIDE SEQUENCE [LARGE SCALE GENOMIC DNA]</scope>
    <source>
        <strain evidence="1 2">X47-2AL</strain>
    </source>
</reference>
<protein>
    <submittedName>
        <fullName evidence="1">Uncharacterized protein</fullName>
    </submittedName>
</protein>
<gene>
    <name evidence="1" type="ORF">N871_03085</name>
</gene>
<name>V6L8N1_HELPX</name>
<proteinExistence type="predicted"/>
<dbReference type="Proteomes" id="UP000017937">
    <property type="component" value="Unassembled WGS sequence"/>
</dbReference>
<dbReference type="AlphaFoldDB" id="V6L8N1"/>
<comment type="caution">
    <text evidence="1">The sequence shown here is derived from an EMBL/GenBank/DDBJ whole genome shotgun (WGS) entry which is preliminary data.</text>
</comment>
<dbReference type="EMBL" id="AWNG01000009">
    <property type="protein sequence ID" value="EST40702.1"/>
    <property type="molecule type" value="Genomic_DNA"/>
</dbReference>
<evidence type="ECO:0000313" key="1">
    <source>
        <dbReference type="EMBL" id="EST40702.1"/>
    </source>
</evidence>
<evidence type="ECO:0000313" key="2">
    <source>
        <dbReference type="Proteomes" id="UP000017937"/>
    </source>
</evidence>
<organism evidence="1 2">
    <name type="scientific">Helicobacter pylori X47-2AL</name>
    <dbReference type="NCBI Taxonomy" id="1386083"/>
    <lineage>
        <taxon>Bacteria</taxon>
        <taxon>Pseudomonadati</taxon>
        <taxon>Campylobacterota</taxon>
        <taxon>Epsilonproteobacteria</taxon>
        <taxon>Campylobacterales</taxon>
        <taxon>Helicobacteraceae</taxon>
        <taxon>Helicobacter</taxon>
    </lineage>
</organism>
<sequence>MVLFQSHALEKAFLIFKLCLIVLACFKG</sequence>
<accession>V6L8N1</accession>